<evidence type="ECO:0000256" key="4">
    <source>
        <dbReference type="ARBA" id="ARBA00022989"/>
    </source>
</evidence>
<feature type="transmembrane region" description="Helical" evidence="6">
    <location>
        <begin position="158"/>
        <end position="176"/>
    </location>
</feature>
<sequence length="358" mass="38515">MNTPALQRATFLALLVTISLAFGWILWPFHGAVFWGVVLAILFAPLHRRLLAATGQRRNLAALGTLLLCLLVVILPLMLITATLIKEGTMIYTKLDAGEIDIGHYLQQVLDVLPTWLVNVLERLGLDNLASLRAKLSAAMVQGSRSIAAQVLSVGQNAFQFLIGFGIMLYLLFFLLRDGASLATRIKQALPLSTEHKRHLFLKFATVIRATVKGNIVVAATQGLLGGVIFAILGIQGALLWGVVMAFLSLLPAVGAGLIWVPVAAYFLLTGAVWQGAVLIAFGVLVIGLVDNLLRPILVGKDTQMPDYVVLISTLGGMALFGLNGFVIGPVIAAMFIAAWDLFAAMPERTAPMRNDVE</sequence>
<evidence type="ECO:0000256" key="6">
    <source>
        <dbReference type="SAM" id="Phobius"/>
    </source>
</evidence>
<accession>A0A516SIS3</accession>
<feature type="transmembrane region" description="Helical" evidence="6">
    <location>
        <begin position="267"/>
        <end position="290"/>
    </location>
</feature>
<keyword evidence="4 6" id="KW-1133">Transmembrane helix</keyword>
<feature type="transmembrane region" description="Helical" evidence="6">
    <location>
        <begin position="33"/>
        <end position="51"/>
    </location>
</feature>
<evidence type="ECO:0000256" key="1">
    <source>
        <dbReference type="ARBA" id="ARBA00004141"/>
    </source>
</evidence>
<feature type="transmembrane region" description="Helical" evidence="6">
    <location>
        <begin position="310"/>
        <end position="343"/>
    </location>
</feature>
<organism evidence="7 8">
    <name type="scientific">Chitinimonas arctica</name>
    <dbReference type="NCBI Taxonomy" id="2594795"/>
    <lineage>
        <taxon>Bacteria</taxon>
        <taxon>Pseudomonadati</taxon>
        <taxon>Pseudomonadota</taxon>
        <taxon>Betaproteobacteria</taxon>
        <taxon>Neisseriales</taxon>
        <taxon>Chitinibacteraceae</taxon>
        <taxon>Chitinimonas</taxon>
    </lineage>
</organism>
<evidence type="ECO:0000256" key="3">
    <source>
        <dbReference type="ARBA" id="ARBA00022692"/>
    </source>
</evidence>
<proteinExistence type="inferred from homology"/>
<dbReference type="Proteomes" id="UP000317550">
    <property type="component" value="Chromosome"/>
</dbReference>
<feature type="transmembrane region" description="Helical" evidence="6">
    <location>
        <begin position="9"/>
        <end position="27"/>
    </location>
</feature>
<name>A0A516SIS3_9NEIS</name>
<keyword evidence="3 6" id="KW-0812">Transmembrane</keyword>
<evidence type="ECO:0000256" key="2">
    <source>
        <dbReference type="ARBA" id="ARBA00009773"/>
    </source>
</evidence>
<dbReference type="GO" id="GO:0016020">
    <property type="term" value="C:membrane"/>
    <property type="evidence" value="ECO:0007669"/>
    <property type="project" value="UniProtKB-SubCell"/>
</dbReference>
<dbReference type="PANTHER" id="PTHR21716:SF4">
    <property type="entry name" value="TRANSMEMBRANE PROTEIN 245"/>
    <property type="match status" value="1"/>
</dbReference>
<comment type="similarity">
    <text evidence="2">Belongs to the autoinducer-2 exporter (AI-2E) (TC 2.A.86) family.</text>
</comment>
<dbReference type="Pfam" id="PF01594">
    <property type="entry name" value="AI-2E_transport"/>
    <property type="match status" value="1"/>
</dbReference>
<comment type="subcellular location">
    <subcellularLocation>
        <location evidence="1">Membrane</location>
        <topology evidence="1">Multi-pass membrane protein</topology>
    </subcellularLocation>
</comment>
<dbReference type="OrthoDB" id="9799225at2"/>
<feature type="transmembrane region" description="Helical" evidence="6">
    <location>
        <begin position="63"/>
        <end position="85"/>
    </location>
</feature>
<evidence type="ECO:0000256" key="5">
    <source>
        <dbReference type="ARBA" id="ARBA00023136"/>
    </source>
</evidence>
<reference evidence="8" key="1">
    <citation type="submission" date="2019-07" db="EMBL/GenBank/DDBJ databases">
        <title>Chitinimonas sp. nov., isolated from Ny-Alesund, arctica soil.</title>
        <authorList>
            <person name="Xu Q."/>
            <person name="Peng F."/>
        </authorList>
    </citation>
    <scope>NUCLEOTIDE SEQUENCE [LARGE SCALE GENOMIC DNA]</scope>
    <source>
        <strain evidence="8">R3-44</strain>
    </source>
</reference>
<feature type="transmembrane region" description="Helical" evidence="6">
    <location>
        <begin position="239"/>
        <end position="260"/>
    </location>
</feature>
<dbReference type="EMBL" id="CP041730">
    <property type="protein sequence ID" value="QDQ28059.1"/>
    <property type="molecule type" value="Genomic_DNA"/>
</dbReference>
<keyword evidence="8" id="KW-1185">Reference proteome</keyword>
<gene>
    <name evidence="7" type="ORF">FNU76_17855</name>
</gene>
<keyword evidence="5 6" id="KW-0472">Membrane</keyword>
<dbReference type="PANTHER" id="PTHR21716">
    <property type="entry name" value="TRANSMEMBRANE PROTEIN"/>
    <property type="match status" value="1"/>
</dbReference>
<dbReference type="KEGG" id="cari:FNU76_17855"/>
<protein>
    <submittedName>
        <fullName evidence="7">AI-2E family transporter</fullName>
    </submittedName>
</protein>
<feature type="transmembrane region" description="Helical" evidence="6">
    <location>
        <begin position="216"/>
        <end position="233"/>
    </location>
</feature>
<dbReference type="AlphaFoldDB" id="A0A516SIS3"/>
<evidence type="ECO:0000313" key="8">
    <source>
        <dbReference type="Proteomes" id="UP000317550"/>
    </source>
</evidence>
<dbReference type="RefSeq" id="WP_144279446.1">
    <property type="nucleotide sequence ID" value="NZ_CP041730.1"/>
</dbReference>
<evidence type="ECO:0000313" key="7">
    <source>
        <dbReference type="EMBL" id="QDQ28059.1"/>
    </source>
</evidence>
<dbReference type="InterPro" id="IPR002549">
    <property type="entry name" value="AI-2E-like"/>
</dbReference>